<comment type="caution">
    <text evidence="3">The sequence shown here is derived from an EMBL/GenBank/DDBJ whole genome shotgun (WGS) entry which is preliminary data.</text>
</comment>
<dbReference type="AlphaFoldDB" id="A0A830GPF5"/>
<proteinExistence type="predicted"/>
<evidence type="ECO:0000256" key="1">
    <source>
        <dbReference type="SAM" id="Phobius"/>
    </source>
</evidence>
<feature type="transmembrane region" description="Helical" evidence="1">
    <location>
        <begin position="455"/>
        <end position="474"/>
    </location>
</feature>
<gene>
    <name evidence="3" type="ORF">GCM10009030_25540</name>
</gene>
<dbReference type="PANTHER" id="PTHR41710:SF2">
    <property type="entry name" value="GLYCOSYL TRANSFERASE FAMILY 39_83 DOMAIN-CONTAINING PROTEIN"/>
    <property type="match status" value="1"/>
</dbReference>
<evidence type="ECO:0000313" key="3">
    <source>
        <dbReference type="EMBL" id="GGN96837.1"/>
    </source>
</evidence>
<feature type="transmembrane region" description="Helical" evidence="1">
    <location>
        <begin position="266"/>
        <end position="292"/>
    </location>
</feature>
<dbReference type="Proteomes" id="UP000605784">
    <property type="component" value="Unassembled WGS sequence"/>
</dbReference>
<feature type="transmembrane region" description="Helical" evidence="1">
    <location>
        <begin position="424"/>
        <end position="443"/>
    </location>
</feature>
<dbReference type="PANTHER" id="PTHR41710">
    <property type="entry name" value="GLYCOSYL TRANSFERASE, FAMILY 39"/>
    <property type="match status" value="1"/>
</dbReference>
<feature type="transmembrane region" description="Helical" evidence="1">
    <location>
        <begin position="100"/>
        <end position="120"/>
    </location>
</feature>
<keyword evidence="1" id="KW-0812">Transmembrane</keyword>
<feature type="transmembrane region" description="Helical" evidence="1">
    <location>
        <begin position="394"/>
        <end position="412"/>
    </location>
</feature>
<organism evidence="3 4">
    <name type="scientific">Haloarcula pellucida</name>
    <dbReference type="NCBI Taxonomy" id="1427151"/>
    <lineage>
        <taxon>Archaea</taxon>
        <taxon>Methanobacteriati</taxon>
        <taxon>Methanobacteriota</taxon>
        <taxon>Stenosarchaea group</taxon>
        <taxon>Halobacteria</taxon>
        <taxon>Halobacteriales</taxon>
        <taxon>Haloarculaceae</taxon>
        <taxon>Haloarcula</taxon>
    </lineage>
</organism>
<reference evidence="3" key="1">
    <citation type="journal article" date="2014" name="Int. J. Syst. Evol. Microbiol.">
        <title>Complete genome sequence of Corynebacterium casei LMG S-19264T (=DSM 44701T), isolated from a smear-ripened cheese.</title>
        <authorList>
            <consortium name="US DOE Joint Genome Institute (JGI-PGF)"/>
            <person name="Walter F."/>
            <person name="Albersmeier A."/>
            <person name="Kalinowski J."/>
            <person name="Ruckert C."/>
        </authorList>
    </citation>
    <scope>NUCLEOTIDE SEQUENCE</scope>
    <source>
        <strain evidence="3">JCM 17820</strain>
    </source>
</reference>
<evidence type="ECO:0000259" key="2">
    <source>
        <dbReference type="Pfam" id="PF13231"/>
    </source>
</evidence>
<dbReference type="EMBL" id="BMOU01000004">
    <property type="protein sequence ID" value="GGN96837.1"/>
    <property type="molecule type" value="Genomic_DNA"/>
</dbReference>
<feature type="transmembrane region" description="Helical" evidence="1">
    <location>
        <begin position="361"/>
        <end position="382"/>
    </location>
</feature>
<dbReference type="NCBIfam" id="TIGR03663">
    <property type="entry name" value="flippase activity-associated protein Agl23"/>
    <property type="match status" value="1"/>
</dbReference>
<keyword evidence="1" id="KW-0472">Membrane</keyword>
<feature type="transmembrane region" description="Helical" evidence="1">
    <location>
        <begin position="129"/>
        <end position="147"/>
    </location>
</feature>
<keyword evidence="1" id="KW-1133">Transmembrane helix</keyword>
<dbReference type="InterPro" id="IPR038731">
    <property type="entry name" value="RgtA/B/C-like"/>
</dbReference>
<feature type="transmembrane region" description="Helical" evidence="1">
    <location>
        <begin position="198"/>
        <end position="216"/>
    </location>
</feature>
<evidence type="ECO:0000313" key="4">
    <source>
        <dbReference type="Proteomes" id="UP000605784"/>
    </source>
</evidence>
<feature type="transmembrane region" description="Helical" evidence="1">
    <location>
        <begin position="60"/>
        <end position="80"/>
    </location>
</feature>
<dbReference type="PIRSF" id="PIRSF030218">
    <property type="entry name" value="Mannosyltr_MA4085_prd"/>
    <property type="match status" value="1"/>
</dbReference>
<dbReference type="InterPro" id="IPR016950">
    <property type="entry name" value="Manno-Trfase_MA4085_prd"/>
</dbReference>
<dbReference type="RefSeq" id="WP_188998343.1">
    <property type="nucleotide sequence ID" value="NZ_BMOU01000004.1"/>
</dbReference>
<feature type="transmembrane region" description="Helical" evidence="1">
    <location>
        <begin position="153"/>
        <end position="170"/>
    </location>
</feature>
<feature type="transmembrane region" description="Helical" evidence="1">
    <location>
        <begin position="27"/>
        <end position="48"/>
    </location>
</feature>
<name>A0A830GPF5_9EURY</name>
<dbReference type="InterPro" id="IPR019962">
    <property type="entry name" value="CHP03663"/>
</dbReference>
<sequence>MATSSGVLPVLKNTRRRVSSWARSDEYATIKLVVGVTLLALVLRLVSLGQRVAHFDEGRVAYWAWHFGDTGSFAYRYIIHGPFIQHVDRWLFAVIGPSDFAMRLPVAVIGGLMPLIALLFRRHLRRTEVVAVALLLAVNPVLLYYSRFMRSDVLVAAFMFAAFGFLVRFYDTRKPRYLYAVAFFMALGFASKENALVYVLTWLGATGLLLAKVLVLPNGFRDAVLFVTDTPSAGEIRDRVVGRVRGDIALVVETVRSFRARHDSPLGVFGIYVGHVALGVVLFAAVSLFFYAPRGAGVAGIQHPPAPPSAGSVGFWEGVTNPALFGEMLQTTVDRVVNQWGEWLNPASEKTLDDYERHLGVFVKAMAYASAPLTAFAGLGYVLDRLGYTAPRHLVPFLFYGGFVSIFGYPLGTDIGAPWIVTHAVVPLAVPAGVALAAVFRWGVESLSTDDETGVAIAAVVFLLLTVLVANVAVTRVYTNTTADSNELVQFAQPDQSVRQALTEMDRVATAHDGGPDVVVYHGESGDAYDDNNAYVEESRDTWDDAWWNLQPTCLEWHNTLPLPWYFAASDANVACENQETALGVRAMQNQPPIVITQVYDSTVPRERLRSAGYTNESYMMRTSGYKNTFTVWTHEEYADNATVE</sequence>
<accession>A0A830GPF5</accession>
<feature type="domain" description="Glycosyltransferase RgtA/B/C/D-like" evidence="2">
    <location>
        <begin position="80"/>
        <end position="208"/>
    </location>
</feature>
<keyword evidence="4" id="KW-1185">Reference proteome</keyword>
<reference evidence="3" key="2">
    <citation type="submission" date="2020-09" db="EMBL/GenBank/DDBJ databases">
        <authorList>
            <person name="Sun Q."/>
            <person name="Ohkuma M."/>
        </authorList>
    </citation>
    <scope>NUCLEOTIDE SEQUENCE</scope>
    <source>
        <strain evidence="3">JCM 17820</strain>
    </source>
</reference>
<protein>
    <submittedName>
        <fullName evidence="3">TIGR03663 family protein</fullName>
    </submittedName>
</protein>
<dbReference type="Pfam" id="PF13231">
    <property type="entry name" value="PMT_2"/>
    <property type="match status" value="1"/>
</dbReference>